<evidence type="ECO:0000313" key="10">
    <source>
        <dbReference type="Proteomes" id="UP000199161"/>
    </source>
</evidence>
<name>A0A1I1K129_NATHA</name>
<comment type="similarity">
    <text evidence="7">Belongs to the binding-protein-dependent transport system permease family.</text>
</comment>
<feature type="transmembrane region" description="Helical" evidence="7">
    <location>
        <begin position="205"/>
        <end position="229"/>
    </location>
</feature>
<feature type="transmembrane region" description="Helical" evidence="7">
    <location>
        <begin position="119"/>
        <end position="145"/>
    </location>
</feature>
<dbReference type="GO" id="GO:0055085">
    <property type="term" value="P:transmembrane transport"/>
    <property type="evidence" value="ECO:0007669"/>
    <property type="project" value="InterPro"/>
</dbReference>
<dbReference type="Pfam" id="PF00528">
    <property type="entry name" value="BPD_transp_1"/>
    <property type="match status" value="1"/>
</dbReference>
<proteinExistence type="inferred from homology"/>
<dbReference type="InterPro" id="IPR051393">
    <property type="entry name" value="ABC_transporter_permease"/>
</dbReference>
<evidence type="ECO:0000256" key="3">
    <source>
        <dbReference type="ARBA" id="ARBA00022475"/>
    </source>
</evidence>
<reference evidence="10" key="1">
    <citation type="submission" date="2016-10" db="EMBL/GenBank/DDBJ databases">
        <authorList>
            <person name="Varghese N."/>
            <person name="Submissions S."/>
        </authorList>
    </citation>
    <scope>NUCLEOTIDE SEQUENCE [LARGE SCALE GENOMIC DNA]</scope>
    <source>
        <strain evidence="10">DSM 13078</strain>
    </source>
</reference>
<feature type="transmembrane region" description="Helical" evidence="7">
    <location>
        <begin position="254"/>
        <end position="276"/>
    </location>
</feature>
<sequence length="344" mass="37619">MGTRDTREIYGGSLGVGRFLRERGLRGTIAYLREHGVRGAVENAREDGRSLLGELRGISVAYLLLAPTLLVSAVFLYYPALEALELSFHQTLFFGGERTWVGLGNYETLLSSSAYHESVAITIAFAATVVVGVMTISLIVSFLLYEVDWGQSGYLIAAIWPYALPPAVAGIVFLFLIHPSIGTLTAVIEGATGLEVDWFSNGRQAFFVVAIAAIWKQLGYNVIFTVAALNNVPATLKEAAELDGIGRWSRLVRIYVPLISPTLLFLVVMNTIYAFFGTFAFIDLMTQGGPGGATNIMIFDLYRNAFEFNNHGLASAQSVVLFAVVSVLMYVQLRFSDERVHYGA</sequence>
<dbReference type="CDD" id="cd06261">
    <property type="entry name" value="TM_PBP2"/>
    <property type="match status" value="1"/>
</dbReference>
<keyword evidence="10" id="KW-1185">Reference proteome</keyword>
<evidence type="ECO:0000313" key="9">
    <source>
        <dbReference type="EMBL" id="SFC54657.1"/>
    </source>
</evidence>
<keyword evidence="5 7" id="KW-1133">Transmembrane helix</keyword>
<dbReference type="InterPro" id="IPR000515">
    <property type="entry name" value="MetI-like"/>
</dbReference>
<organism evidence="9 10">
    <name type="scientific">Natronobacterium haloterrestre</name>
    <name type="common">Halobiforma haloterrestris</name>
    <dbReference type="NCBI Taxonomy" id="148448"/>
    <lineage>
        <taxon>Archaea</taxon>
        <taxon>Methanobacteriati</taxon>
        <taxon>Methanobacteriota</taxon>
        <taxon>Stenosarchaea group</taxon>
        <taxon>Halobacteria</taxon>
        <taxon>Halobacteriales</taxon>
        <taxon>Natrialbaceae</taxon>
        <taxon>Natronobacterium</taxon>
    </lineage>
</organism>
<keyword evidence="6 7" id="KW-0472">Membrane</keyword>
<gene>
    <name evidence="9" type="ORF">SAMN05444422_11047</name>
</gene>
<feature type="transmembrane region" description="Helical" evidence="7">
    <location>
        <begin position="59"/>
        <end position="78"/>
    </location>
</feature>
<accession>A0A1I1K129</accession>
<evidence type="ECO:0000256" key="4">
    <source>
        <dbReference type="ARBA" id="ARBA00022692"/>
    </source>
</evidence>
<dbReference type="SUPFAM" id="SSF161098">
    <property type="entry name" value="MetI-like"/>
    <property type="match status" value="1"/>
</dbReference>
<dbReference type="AlphaFoldDB" id="A0A1I1K129"/>
<evidence type="ECO:0000256" key="1">
    <source>
        <dbReference type="ARBA" id="ARBA00004651"/>
    </source>
</evidence>
<feature type="transmembrane region" description="Helical" evidence="7">
    <location>
        <begin position="312"/>
        <end position="331"/>
    </location>
</feature>
<keyword evidence="2 7" id="KW-0813">Transport</keyword>
<dbReference type="EMBL" id="FOKW01000010">
    <property type="protein sequence ID" value="SFC54657.1"/>
    <property type="molecule type" value="Genomic_DNA"/>
</dbReference>
<feature type="transmembrane region" description="Helical" evidence="7">
    <location>
        <begin position="154"/>
        <end position="177"/>
    </location>
</feature>
<dbReference type="InterPro" id="IPR035906">
    <property type="entry name" value="MetI-like_sf"/>
</dbReference>
<comment type="subcellular location">
    <subcellularLocation>
        <location evidence="1 7">Cell membrane</location>
        <topology evidence="1 7">Multi-pass membrane protein</topology>
    </subcellularLocation>
</comment>
<dbReference type="OrthoDB" id="45815at2157"/>
<dbReference type="PROSITE" id="PS50928">
    <property type="entry name" value="ABC_TM1"/>
    <property type="match status" value="1"/>
</dbReference>
<evidence type="ECO:0000256" key="6">
    <source>
        <dbReference type="ARBA" id="ARBA00023136"/>
    </source>
</evidence>
<keyword evidence="3" id="KW-1003">Cell membrane</keyword>
<evidence type="ECO:0000256" key="2">
    <source>
        <dbReference type="ARBA" id="ARBA00022448"/>
    </source>
</evidence>
<evidence type="ECO:0000256" key="7">
    <source>
        <dbReference type="RuleBase" id="RU363032"/>
    </source>
</evidence>
<evidence type="ECO:0000259" key="8">
    <source>
        <dbReference type="PROSITE" id="PS50928"/>
    </source>
</evidence>
<dbReference type="GO" id="GO:0005886">
    <property type="term" value="C:plasma membrane"/>
    <property type="evidence" value="ECO:0007669"/>
    <property type="project" value="UniProtKB-SubCell"/>
</dbReference>
<feature type="domain" description="ABC transmembrane type-1" evidence="8">
    <location>
        <begin position="119"/>
        <end position="332"/>
    </location>
</feature>
<dbReference type="PANTHER" id="PTHR30193:SF37">
    <property type="entry name" value="INNER MEMBRANE ABC TRANSPORTER PERMEASE PROTEIN YCJO"/>
    <property type="match status" value="1"/>
</dbReference>
<dbReference type="Proteomes" id="UP000199161">
    <property type="component" value="Unassembled WGS sequence"/>
</dbReference>
<dbReference type="PANTHER" id="PTHR30193">
    <property type="entry name" value="ABC TRANSPORTER PERMEASE PROTEIN"/>
    <property type="match status" value="1"/>
</dbReference>
<keyword evidence="4 7" id="KW-0812">Transmembrane</keyword>
<evidence type="ECO:0000256" key="5">
    <source>
        <dbReference type="ARBA" id="ARBA00022989"/>
    </source>
</evidence>
<dbReference type="Gene3D" id="1.10.3720.10">
    <property type="entry name" value="MetI-like"/>
    <property type="match status" value="1"/>
</dbReference>
<protein>
    <submittedName>
        <fullName evidence="9">Carbohydrate ABC transporter membrane protein 1, CUT1 family</fullName>
    </submittedName>
</protein>
<dbReference type="RefSeq" id="WP_089789329.1">
    <property type="nucleotide sequence ID" value="NZ_FOKW01000010.1"/>
</dbReference>